<dbReference type="Proteomes" id="UP000008838">
    <property type="component" value="Chromosome"/>
</dbReference>
<evidence type="ECO:0000313" key="2">
    <source>
        <dbReference type="Proteomes" id="UP000008838"/>
    </source>
</evidence>
<dbReference type="eggNOG" id="COG3087">
    <property type="taxonomic scope" value="Bacteria"/>
</dbReference>
<dbReference type="STRING" id="378753.KRH_03710"/>
<dbReference type="HOGENOM" id="CLU_074102_0_0_11"/>
<dbReference type="AlphaFoldDB" id="B2GG95"/>
<sequence length="328" mass="35400">MVMERSDRIVRAVGAWFFLIVLSVAAAAVTIALVNKYQYGPETDVREYFQALQDGNGGKALGLLNARVPDSNAALLDGDALAEAGSHLEDVAVSTVSSDGDRAVVRASYLLDGKEASSEFTLHPAETQWGFFTVWDFDPSTLPTMTVSMPGSTAVDINGASVALRGSSREFAVFYPGVYTGSYSSPMITAEPREVPVSDEDQRTTMELTAVPSEQLKQQVERQVHDHLDACARQDSLYPAGCPFSADFPGRIQGAVSWSIKDYPRPEVRLGGAHADQWSLPDSRGTAHLEFTAVDLYDGHTTKVSRDVPFTFSAGLQVTGDKATVTPK</sequence>
<name>B2GG95_KOCRD</name>
<reference evidence="1 2" key="1">
    <citation type="journal article" date="2008" name="J. Bacteriol.">
        <title>Complete genome sequence of the soil actinomycete Kocuria rhizophila.</title>
        <authorList>
            <person name="Takarada H."/>
            <person name="Sekine M."/>
            <person name="Kosugi H."/>
            <person name="Matsuo Y."/>
            <person name="Fujisawa T."/>
            <person name="Omata S."/>
            <person name="Kishi E."/>
            <person name="Shimizu A."/>
            <person name="Tsukatani N."/>
            <person name="Tanikawa S."/>
            <person name="Fujita N."/>
            <person name="Harayama S."/>
        </authorList>
    </citation>
    <scope>NUCLEOTIDE SEQUENCE [LARGE SCALE GENOMIC DNA]</scope>
    <source>
        <strain evidence="2">ATCC 9341 / DSM 348 / NBRC 103217 / DC2201</strain>
    </source>
</reference>
<evidence type="ECO:0008006" key="3">
    <source>
        <dbReference type="Google" id="ProtNLM"/>
    </source>
</evidence>
<proteinExistence type="predicted"/>
<keyword evidence="2" id="KW-1185">Reference proteome</keyword>
<evidence type="ECO:0000313" key="1">
    <source>
        <dbReference type="EMBL" id="BAG28718.1"/>
    </source>
</evidence>
<organism evidence="1 2">
    <name type="scientific">Kocuria rhizophila (strain ATCC 9341 / DSM 348 / NBRC 103217 / DC2201)</name>
    <dbReference type="NCBI Taxonomy" id="378753"/>
    <lineage>
        <taxon>Bacteria</taxon>
        <taxon>Bacillati</taxon>
        <taxon>Actinomycetota</taxon>
        <taxon>Actinomycetes</taxon>
        <taxon>Micrococcales</taxon>
        <taxon>Micrococcaceae</taxon>
        <taxon>Kocuria</taxon>
    </lineage>
</organism>
<accession>B2GG95</accession>
<dbReference type="KEGG" id="krh:KRH_03710"/>
<gene>
    <name evidence="1" type="ordered locus">KRH_03710</name>
</gene>
<protein>
    <recommendedName>
        <fullName evidence="3">DUF4878 domain-containing protein</fullName>
    </recommendedName>
</protein>
<dbReference type="EMBL" id="AP009152">
    <property type="protein sequence ID" value="BAG28718.1"/>
    <property type="molecule type" value="Genomic_DNA"/>
</dbReference>